<dbReference type="Proteomes" id="UP000515934">
    <property type="component" value="Chromosome"/>
</dbReference>
<evidence type="ECO:0000313" key="1">
    <source>
        <dbReference type="EMBL" id="QNN63873.1"/>
    </source>
</evidence>
<protein>
    <submittedName>
        <fullName evidence="1">AlkZ family DNA glycosylase</fullName>
    </submittedName>
</protein>
<dbReference type="PANTHER" id="PTHR38479">
    <property type="entry name" value="LMO0824 PROTEIN"/>
    <property type="match status" value="1"/>
</dbReference>
<sequence>MRALGLDGAGVGDPRPGERPTERVLAVVHHLFALQGQDWRSSQWAVGSRAPDLTAANVREALGERLIVRSWPMRGTVHLVAAQDIGWIQSLTNPRMLAGAPKRREYLGMSDAVLERVTDITVQALSGGKSLSRDELGTVWTEAGVEWQSNWRYHLIWWLCQNGITTFGPVDADSEPRIVLASEWIESPRSLTGDEALQELAARYVRGRGAASQKDLAWWTNMKATDVKRAFLLAEESGAVMAAQRDTVTGAAGALWVDPHSLDAATEQPSAEPTWRLLAAFDEHLLGYNNREPQLAPGMLDRIVPGKNGMFLATIVCDGRVVGTWRRNTKNSALELTAFPGETIDTQALEPEITRLADFYDFSFSQVVVT</sequence>
<dbReference type="Pfam" id="PF06224">
    <property type="entry name" value="AlkZ-like"/>
    <property type="match status" value="1"/>
</dbReference>
<reference evidence="1 2" key="1">
    <citation type="submission" date="2020-08" db="EMBL/GenBank/DDBJ databases">
        <title>Genome sequence of Leucobacter denitrificans KACC 14055T.</title>
        <authorList>
            <person name="Hyun D.-W."/>
            <person name="Bae J.-W."/>
        </authorList>
    </citation>
    <scope>NUCLEOTIDE SEQUENCE [LARGE SCALE GENOMIC DNA]</scope>
    <source>
        <strain evidence="1 2">KACC 14055</strain>
    </source>
</reference>
<evidence type="ECO:0000313" key="2">
    <source>
        <dbReference type="Proteomes" id="UP000515934"/>
    </source>
</evidence>
<accession>A0A7G9S7P8</accession>
<dbReference type="EMBL" id="CP060716">
    <property type="protein sequence ID" value="QNN63873.1"/>
    <property type="molecule type" value="Genomic_DNA"/>
</dbReference>
<organism evidence="1 2">
    <name type="scientific">Leucobacter denitrificans</name>
    <dbReference type="NCBI Taxonomy" id="683042"/>
    <lineage>
        <taxon>Bacteria</taxon>
        <taxon>Bacillati</taxon>
        <taxon>Actinomycetota</taxon>
        <taxon>Actinomycetes</taxon>
        <taxon>Micrococcales</taxon>
        <taxon>Microbacteriaceae</taxon>
        <taxon>Leucobacter</taxon>
    </lineage>
</organism>
<dbReference type="InterPro" id="IPR009351">
    <property type="entry name" value="AlkZ-like"/>
</dbReference>
<proteinExistence type="predicted"/>
<keyword evidence="2" id="KW-1185">Reference proteome</keyword>
<dbReference type="KEGG" id="ldn:H9L06_03600"/>
<dbReference type="PANTHER" id="PTHR38479:SF2">
    <property type="entry name" value="WINGED HELIX DNA-BINDING DOMAIN-CONTAINING PROTEIN"/>
    <property type="match status" value="1"/>
</dbReference>
<gene>
    <name evidence="1" type="ORF">H9L06_03600</name>
</gene>
<name>A0A7G9S7P8_9MICO</name>
<dbReference type="AlphaFoldDB" id="A0A7G9S7P8"/>